<dbReference type="AlphaFoldDB" id="A0A1A0C4L3"/>
<dbReference type="CDD" id="cd02021">
    <property type="entry name" value="GntK"/>
    <property type="match status" value="1"/>
</dbReference>
<dbReference type="InterPro" id="IPR006001">
    <property type="entry name" value="Therm_gnt_kin"/>
</dbReference>
<comment type="similarity">
    <text evidence="2 10">Belongs to the gluconokinase GntK/GntV family.</text>
</comment>
<dbReference type="GO" id="GO:0046316">
    <property type="term" value="F:gluconokinase activity"/>
    <property type="evidence" value="ECO:0007669"/>
    <property type="project" value="UniProtKB-EC"/>
</dbReference>
<dbReference type="GO" id="GO:0005737">
    <property type="term" value="C:cytoplasm"/>
    <property type="evidence" value="ECO:0007669"/>
    <property type="project" value="TreeGrafter"/>
</dbReference>
<dbReference type="GO" id="GO:0005524">
    <property type="term" value="F:ATP binding"/>
    <property type="evidence" value="ECO:0007669"/>
    <property type="project" value="UniProtKB-KW"/>
</dbReference>
<keyword evidence="8" id="KW-0311">Gluconate utilization</keyword>
<accession>A0A1A0C4L3</accession>
<dbReference type="PANTHER" id="PTHR43442:SF3">
    <property type="entry name" value="GLUCONOKINASE-RELATED"/>
    <property type="match status" value="1"/>
</dbReference>
<keyword evidence="5 10" id="KW-0547">Nucleotide-binding</keyword>
<dbReference type="InterPro" id="IPR027417">
    <property type="entry name" value="P-loop_NTPase"/>
</dbReference>
<dbReference type="eggNOG" id="COG3265">
    <property type="taxonomic scope" value="Bacteria"/>
</dbReference>
<dbReference type="PANTHER" id="PTHR43442">
    <property type="entry name" value="GLUCONOKINASE-RELATED"/>
    <property type="match status" value="1"/>
</dbReference>
<evidence type="ECO:0000256" key="5">
    <source>
        <dbReference type="ARBA" id="ARBA00022741"/>
    </source>
</evidence>
<dbReference type="Gene3D" id="3.40.50.300">
    <property type="entry name" value="P-loop containing nucleotide triphosphate hydrolases"/>
    <property type="match status" value="1"/>
</dbReference>
<dbReference type="EMBL" id="LYUD01000183">
    <property type="protein sequence ID" value="OAZ57949.1"/>
    <property type="molecule type" value="Genomic_DNA"/>
</dbReference>
<evidence type="ECO:0000256" key="10">
    <source>
        <dbReference type="RuleBase" id="RU363066"/>
    </source>
</evidence>
<name>A0A1A0C4L3_ACEPA</name>
<dbReference type="Pfam" id="PF13671">
    <property type="entry name" value="AAA_33"/>
    <property type="match status" value="1"/>
</dbReference>
<keyword evidence="7 10" id="KW-0067">ATP-binding</keyword>
<evidence type="ECO:0000313" key="11">
    <source>
        <dbReference type="EMBL" id="OAZ57949.1"/>
    </source>
</evidence>
<dbReference type="OrthoDB" id="9795716at2"/>
<evidence type="ECO:0000256" key="1">
    <source>
        <dbReference type="ARBA" id="ARBA00004761"/>
    </source>
</evidence>
<dbReference type="FunFam" id="3.40.50.300:FF:000522">
    <property type="entry name" value="Gluconokinase"/>
    <property type="match status" value="1"/>
</dbReference>
<dbReference type="NCBIfam" id="TIGR01313">
    <property type="entry name" value="therm_gnt_kin"/>
    <property type="match status" value="1"/>
</dbReference>
<dbReference type="GO" id="GO:0019521">
    <property type="term" value="P:D-gluconate metabolic process"/>
    <property type="evidence" value="ECO:0007669"/>
    <property type="project" value="UniProtKB-KW"/>
</dbReference>
<comment type="pathway">
    <text evidence="1">Carbohydrate acid metabolism.</text>
</comment>
<evidence type="ECO:0000256" key="6">
    <source>
        <dbReference type="ARBA" id="ARBA00022777"/>
    </source>
</evidence>
<evidence type="ECO:0000313" key="12">
    <source>
        <dbReference type="Proteomes" id="UP000093796"/>
    </source>
</evidence>
<protein>
    <recommendedName>
        <fullName evidence="3 10">Gluconokinase</fullName>
        <ecNumber evidence="3 10">2.7.1.12</ecNumber>
    </recommendedName>
</protein>
<keyword evidence="6 10" id="KW-0418">Kinase</keyword>
<dbReference type="PATRIC" id="fig|438.15.peg.3386"/>
<dbReference type="RefSeq" id="WP_003629300.1">
    <property type="nucleotide sequence ID" value="NZ_LYUD01000183.1"/>
</dbReference>
<keyword evidence="4 10" id="KW-0808">Transferase</keyword>
<organism evidence="11 12">
    <name type="scientific">Acetobacter pasteurianus</name>
    <name type="common">Acetobacter turbidans</name>
    <dbReference type="NCBI Taxonomy" id="438"/>
    <lineage>
        <taxon>Bacteria</taxon>
        <taxon>Pseudomonadati</taxon>
        <taxon>Pseudomonadota</taxon>
        <taxon>Alphaproteobacteria</taxon>
        <taxon>Acetobacterales</taxon>
        <taxon>Acetobacteraceae</taxon>
        <taxon>Acetobacter</taxon>
    </lineage>
</organism>
<comment type="catalytic activity">
    <reaction evidence="9 10">
        <text>D-gluconate + ATP = 6-phospho-D-gluconate + ADP + H(+)</text>
        <dbReference type="Rhea" id="RHEA:19433"/>
        <dbReference type="ChEBI" id="CHEBI:15378"/>
        <dbReference type="ChEBI" id="CHEBI:18391"/>
        <dbReference type="ChEBI" id="CHEBI:30616"/>
        <dbReference type="ChEBI" id="CHEBI:58759"/>
        <dbReference type="ChEBI" id="CHEBI:456216"/>
        <dbReference type="EC" id="2.7.1.12"/>
    </reaction>
</comment>
<evidence type="ECO:0000256" key="2">
    <source>
        <dbReference type="ARBA" id="ARBA00008420"/>
    </source>
</evidence>
<evidence type="ECO:0000256" key="7">
    <source>
        <dbReference type="ARBA" id="ARBA00022840"/>
    </source>
</evidence>
<evidence type="ECO:0000256" key="4">
    <source>
        <dbReference type="ARBA" id="ARBA00022679"/>
    </source>
</evidence>
<evidence type="ECO:0000256" key="8">
    <source>
        <dbReference type="ARBA" id="ARBA00023064"/>
    </source>
</evidence>
<dbReference type="Proteomes" id="UP000093796">
    <property type="component" value="Unassembled WGS sequence"/>
</dbReference>
<gene>
    <name evidence="11" type="primary">gntK</name>
    <name evidence="11" type="ORF">SRCM100623_03062</name>
</gene>
<dbReference type="EC" id="2.7.1.12" evidence="3 10"/>
<sequence length="194" mass="21226">MPQNASAYPTDSTLPTQPAAQGITRHLLVVMGVCGSGKSTVAEGLHNELGWPWLDADSLHAPSSIEKMAHGIPLTDEDRQGWLTRCHAWLAEKQKAGTGGILACSALRRIYRDQLRQDGVKPLFIYLSADTSVLAQRLKTRPDHFMPASLLPSQIQTLEPPQADEQALTFSVLPEPAEVIAEILTRLRTLPSNM</sequence>
<reference evidence="11 12" key="1">
    <citation type="submission" date="2016-05" db="EMBL/GenBank/DDBJ databases">
        <title>Genome sequencing of Acetobacter pasteurianus strain SRCM100623.</title>
        <authorList>
            <person name="Song Y.R."/>
        </authorList>
    </citation>
    <scope>NUCLEOTIDE SEQUENCE [LARGE SCALE GENOMIC DNA]</scope>
    <source>
        <strain evidence="11 12">SRCM100623</strain>
    </source>
</reference>
<dbReference type="SUPFAM" id="SSF52540">
    <property type="entry name" value="P-loop containing nucleoside triphosphate hydrolases"/>
    <property type="match status" value="1"/>
</dbReference>
<comment type="caution">
    <text evidence="11">The sequence shown here is derived from an EMBL/GenBank/DDBJ whole genome shotgun (WGS) entry which is preliminary data.</text>
</comment>
<evidence type="ECO:0000256" key="9">
    <source>
        <dbReference type="ARBA" id="ARBA00048090"/>
    </source>
</evidence>
<evidence type="ECO:0000256" key="3">
    <source>
        <dbReference type="ARBA" id="ARBA00012054"/>
    </source>
</evidence>
<proteinExistence type="inferred from homology"/>